<evidence type="ECO:0000313" key="3">
    <source>
        <dbReference type="Proteomes" id="UP000271162"/>
    </source>
</evidence>
<accession>A0A0N4YLV8</accession>
<dbReference type="GO" id="GO:0070042">
    <property type="term" value="F:rRNA (uridine-N3-)-methyltransferase activity"/>
    <property type="evidence" value="ECO:0007669"/>
    <property type="project" value="InterPro"/>
</dbReference>
<dbReference type="AlphaFoldDB" id="A0A0N4YLV8"/>
<dbReference type="PANTHER" id="PTHR11538:SF26">
    <property type="entry name" value="FERREDOXIN-FOLD ANTICODON-BINDING DOMAIN-CONTAINING PROTEIN 1"/>
    <property type="match status" value="1"/>
</dbReference>
<protein>
    <submittedName>
        <fullName evidence="4">Probable elongation factor 1-beta/1-delta 2 (inferred by orthology to a C. elegans protein)</fullName>
    </submittedName>
</protein>
<reference evidence="4" key="1">
    <citation type="submission" date="2017-02" db="UniProtKB">
        <authorList>
            <consortium name="WormBaseParasite"/>
        </authorList>
    </citation>
    <scope>IDENTIFICATION</scope>
</reference>
<dbReference type="GO" id="GO:0070475">
    <property type="term" value="P:rRNA base methylation"/>
    <property type="evidence" value="ECO:0007669"/>
    <property type="project" value="InterPro"/>
</dbReference>
<dbReference type="InterPro" id="IPR019446">
    <property type="entry name" value="BMT5-like"/>
</dbReference>
<dbReference type="GO" id="GO:0005737">
    <property type="term" value="C:cytoplasm"/>
    <property type="evidence" value="ECO:0007669"/>
    <property type="project" value="TreeGrafter"/>
</dbReference>
<dbReference type="Pfam" id="PF10354">
    <property type="entry name" value="BMT5-like"/>
    <property type="match status" value="1"/>
</dbReference>
<dbReference type="STRING" id="27835.A0A0N4YLV8"/>
<dbReference type="WBParaSite" id="NBR_0001811601-mRNA-1">
    <property type="protein sequence ID" value="NBR_0001811601-mRNA-1"/>
    <property type="gene ID" value="NBR_0001811601"/>
</dbReference>
<proteinExistence type="predicted"/>
<keyword evidence="3" id="KW-1185">Reference proteome</keyword>
<evidence type="ECO:0000313" key="2">
    <source>
        <dbReference type="EMBL" id="VDL81838.1"/>
    </source>
</evidence>
<name>A0A0N4YLV8_NIPBR</name>
<dbReference type="EMBL" id="UYSL01023189">
    <property type="protein sequence ID" value="VDL81838.1"/>
    <property type="molecule type" value="Genomic_DNA"/>
</dbReference>
<reference evidence="2 3" key="2">
    <citation type="submission" date="2018-11" db="EMBL/GenBank/DDBJ databases">
        <authorList>
            <consortium name="Pathogen Informatics"/>
        </authorList>
    </citation>
    <scope>NUCLEOTIDE SEQUENCE [LARGE SCALE GENOMIC DNA]</scope>
</reference>
<sequence>MVSSATAEDRDESPTPRKIPCKRWLKDARSVLILGDGNLTFSLAVAESNPTLSITATVLDSEAEFKSRYGGDGSLERLRSCPNVELLFLVDATALPSEWAGKFHYIVMNFPHPGGKTNLKRSRLLLSGIFRSVGSIMDENTEFHLTLAHGQSGVRGAGWSLSPPTHEKDSWQALYLAADEGLLLEDVVSFFPEAFEGYSSSGYRSTAKGFHNGSGAQQLLFKKSPPPFCLGEMTSEFNPRPGRYNELRPYFKHDVSFLFSDEDVEKGEPLVFELLRELTGPLVADVEEVEELRSMCPRPYLPNRIYRLTWQVLQVAVGKRACNELQEQLRSQIEKTILERKLPLILT</sequence>
<evidence type="ECO:0000259" key="1">
    <source>
        <dbReference type="Pfam" id="PF10354"/>
    </source>
</evidence>
<organism evidence="4">
    <name type="scientific">Nippostrongylus brasiliensis</name>
    <name type="common">Rat hookworm</name>
    <dbReference type="NCBI Taxonomy" id="27835"/>
    <lineage>
        <taxon>Eukaryota</taxon>
        <taxon>Metazoa</taxon>
        <taxon>Ecdysozoa</taxon>
        <taxon>Nematoda</taxon>
        <taxon>Chromadorea</taxon>
        <taxon>Rhabditida</taxon>
        <taxon>Rhabditina</taxon>
        <taxon>Rhabditomorpha</taxon>
        <taxon>Strongyloidea</taxon>
        <taxon>Heligmosomidae</taxon>
        <taxon>Nippostrongylus</taxon>
    </lineage>
</organism>
<evidence type="ECO:0000313" key="4">
    <source>
        <dbReference type="WBParaSite" id="NBR_0001811601-mRNA-1"/>
    </source>
</evidence>
<dbReference type="PANTHER" id="PTHR11538">
    <property type="entry name" value="PHENYLALANYL-TRNA SYNTHETASE"/>
    <property type="match status" value="1"/>
</dbReference>
<gene>
    <name evidence="2" type="ORF">NBR_LOCUS18117</name>
</gene>
<dbReference type="OMA" id="WAGKFHY"/>
<feature type="domain" description="25S rRNA (uridine-N(3))-methyltransferase BMT5-like" evidence="1">
    <location>
        <begin position="32"/>
        <end position="200"/>
    </location>
</feature>
<dbReference type="Proteomes" id="UP000271162">
    <property type="component" value="Unassembled WGS sequence"/>
</dbReference>